<dbReference type="Proteomes" id="UP000765509">
    <property type="component" value="Unassembled WGS sequence"/>
</dbReference>
<keyword evidence="3" id="KW-1185">Reference proteome</keyword>
<protein>
    <submittedName>
        <fullName evidence="2">Uncharacterized protein</fullName>
    </submittedName>
</protein>
<reference evidence="2" key="1">
    <citation type="submission" date="2021-03" db="EMBL/GenBank/DDBJ databases">
        <title>Draft genome sequence of rust myrtle Austropuccinia psidii MF-1, a brazilian biotype.</title>
        <authorList>
            <person name="Quecine M.C."/>
            <person name="Pachon D.M.R."/>
            <person name="Bonatelli M.L."/>
            <person name="Correr F.H."/>
            <person name="Franceschini L.M."/>
            <person name="Leite T.F."/>
            <person name="Margarido G.R.A."/>
            <person name="Almeida C.A."/>
            <person name="Ferrarezi J.A."/>
            <person name="Labate C.A."/>
        </authorList>
    </citation>
    <scope>NUCLEOTIDE SEQUENCE</scope>
    <source>
        <strain evidence="2">MF-1</strain>
    </source>
</reference>
<organism evidence="2 3">
    <name type="scientific">Austropuccinia psidii MF-1</name>
    <dbReference type="NCBI Taxonomy" id="1389203"/>
    <lineage>
        <taxon>Eukaryota</taxon>
        <taxon>Fungi</taxon>
        <taxon>Dikarya</taxon>
        <taxon>Basidiomycota</taxon>
        <taxon>Pucciniomycotina</taxon>
        <taxon>Pucciniomycetes</taxon>
        <taxon>Pucciniales</taxon>
        <taxon>Sphaerophragmiaceae</taxon>
        <taxon>Austropuccinia</taxon>
    </lineage>
</organism>
<dbReference type="AlphaFoldDB" id="A0A9Q3FKS5"/>
<evidence type="ECO:0000313" key="2">
    <source>
        <dbReference type="EMBL" id="MBW0540914.1"/>
    </source>
</evidence>
<proteinExistence type="predicted"/>
<accession>A0A9Q3FKS5</accession>
<gene>
    <name evidence="2" type="ORF">O181_080629</name>
</gene>
<sequence>MKSRSPQLVVETPPAQYDDHRRGEEEVSLLSPWRIHPNSGDKKKESPSSQFLFLLALPLHPTAPPEIHDKMEEEGPYSQVRDEVKIQDYLFQPLESL</sequence>
<name>A0A9Q3FKS5_9BASI</name>
<evidence type="ECO:0000313" key="3">
    <source>
        <dbReference type="Proteomes" id="UP000765509"/>
    </source>
</evidence>
<dbReference type="EMBL" id="AVOT02045588">
    <property type="protein sequence ID" value="MBW0540914.1"/>
    <property type="molecule type" value="Genomic_DNA"/>
</dbReference>
<comment type="caution">
    <text evidence="2">The sequence shown here is derived from an EMBL/GenBank/DDBJ whole genome shotgun (WGS) entry which is preliminary data.</text>
</comment>
<evidence type="ECO:0000256" key="1">
    <source>
        <dbReference type="SAM" id="MobiDB-lite"/>
    </source>
</evidence>
<feature type="region of interest" description="Disordered" evidence="1">
    <location>
        <begin position="1"/>
        <end position="24"/>
    </location>
</feature>